<evidence type="ECO:0000313" key="1">
    <source>
        <dbReference type="EMBL" id="EYC21103.1"/>
    </source>
</evidence>
<protein>
    <submittedName>
        <fullName evidence="1">Uncharacterized protein</fullName>
    </submittedName>
</protein>
<sequence>MDPPPVVPGCGPKIVGHLPPTIEGCSPCALAAVPGWKERVIGFRRMGGRPGLCPARSALLGPPDTLPQLKKWAERLGSYLSITPRMSELTGADEFADLGVYITAR</sequence>
<dbReference type="Proteomes" id="UP000024635">
    <property type="component" value="Unassembled WGS sequence"/>
</dbReference>
<keyword evidence="2" id="KW-1185">Reference proteome</keyword>
<accession>A0A016V314</accession>
<organism evidence="1 2">
    <name type="scientific">Ancylostoma ceylanicum</name>
    <dbReference type="NCBI Taxonomy" id="53326"/>
    <lineage>
        <taxon>Eukaryota</taxon>
        <taxon>Metazoa</taxon>
        <taxon>Ecdysozoa</taxon>
        <taxon>Nematoda</taxon>
        <taxon>Chromadorea</taxon>
        <taxon>Rhabditida</taxon>
        <taxon>Rhabditina</taxon>
        <taxon>Rhabditomorpha</taxon>
        <taxon>Strongyloidea</taxon>
        <taxon>Ancylostomatidae</taxon>
        <taxon>Ancylostomatinae</taxon>
        <taxon>Ancylostoma</taxon>
    </lineage>
</organism>
<reference evidence="2" key="1">
    <citation type="journal article" date="2015" name="Nat. Genet.">
        <title>The genome and transcriptome of the zoonotic hookworm Ancylostoma ceylanicum identify infection-specific gene families.</title>
        <authorList>
            <person name="Schwarz E.M."/>
            <person name="Hu Y."/>
            <person name="Antoshechkin I."/>
            <person name="Miller M.M."/>
            <person name="Sternberg P.W."/>
            <person name="Aroian R.V."/>
        </authorList>
    </citation>
    <scope>NUCLEOTIDE SEQUENCE</scope>
    <source>
        <strain evidence="2">HY135</strain>
    </source>
</reference>
<name>A0A016V314_9BILA</name>
<dbReference type="EMBL" id="JARK01001356">
    <property type="protein sequence ID" value="EYC21103.1"/>
    <property type="molecule type" value="Genomic_DNA"/>
</dbReference>
<evidence type="ECO:0000313" key="2">
    <source>
        <dbReference type="Proteomes" id="UP000024635"/>
    </source>
</evidence>
<proteinExistence type="predicted"/>
<comment type="caution">
    <text evidence="1">The sequence shown here is derived from an EMBL/GenBank/DDBJ whole genome shotgun (WGS) entry which is preliminary data.</text>
</comment>
<gene>
    <name evidence="1" type="primary">Acey_s0020.g222</name>
    <name evidence="1" type="ORF">Y032_0020g222</name>
</gene>
<dbReference type="AlphaFoldDB" id="A0A016V314"/>